<feature type="domain" description="USP" evidence="8">
    <location>
        <begin position="76"/>
        <end position="442"/>
    </location>
</feature>
<dbReference type="GO" id="GO:0004843">
    <property type="term" value="F:cysteine-type deubiquitinase activity"/>
    <property type="evidence" value="ECO:0007669"/>
    <property type="project" value="UniProtKB-UniRule"/>
</dbReference>
<evidence type="ECO:0000256" key="2">
    <source>
        <dbReference type="ARBA" id="ARBA00009085"/>
    </source>
</evidence>
<sequence>MECSADGPAFYSQPVVVGSDPSLSGRVQSGGNPRNSGLFDQEALLSPEPDSAAYNSPVARPHRTSQLSDAGSYGVTGLSNFGNTCFMNSVLQCIIGTAPLKRYFMRGEWKRKLLMHNEQRAEVVIEFAQLLELMWRGQYSYISPSRFRLAIGDCSEQFGGDDQEDAHEFASFLLDVLHESLNHVYPTPLPEREMTPDEEMQFEKLTDRKQASIQWKRYIRRSLSIITSIFQGQIQSRLTCTSCEHTSTTYHTFTELSVPIPEPRNSNGACGANVGKTGRSFLRKAKQNTDPMLPVNIYQCLDAYSEIEVLDGDDKWICPRCKTRRKATKQLKISRLPQVLIVHLKRFSTRGHFREKLETDVHVPTQRLYMENYVTPGAHPSTMYNLYAVVNHYGTMSGGHYTASVFDELREQWNYFDDTKVFPISETQVASPAAYLLFFVQERAKAK</sequence>
<dbReference type="OrthoDB" id="292964at2759"/>
<comment type="catalytic activity">
    <reaction evidence="1 7">
        <text>Thiol-dependent hydrolysis of ester, thioester, amide, peptide and isopeptide bonds formed by the C-terminal Gly of ubiquitin (a 76-residue protein attached to proteins as an intracellular targeting signal).</text>
        <dbReference type="EC" id="3.4.19.12"/>
    </reaction>
</comment>
<organism evidence="9 10">
    <name type="scientific">Coemansia guatemalensis</name>
    <dbReference type="NCBI Taxonomy" id="2761395"/>
    <lineage>
        <taxon>Eukaryota</taxon>
        <taxon>Fungi</taxon>
        <taxon>Fungi incertae sedis</taxon>
        <taxon>Zoopagomycota</taxon>
        <taxon>Kickxellomycotina</taxon>
        <taxon>Kickxellomycetes</taxon>
        <taxon>Kickxellales</taxon>
        <taxon>Kickxellaceae</taxon>
        <taxon>Coemansia</taxon>
    </lineage>
</organism>
<evidence type="ECO:0000256" key="6">
    <source>
        <dbReference type="ARBA" id="ARBA00022807"/>
    </source>
</evidence>
<name>A0A9W8I3A6_9FUNG</name>
<dbReference type="AlphaFoldDB" id="A0A9W8I3A6"/>
<evidence type="ECO:0000256" key="7">
    <source>
        <dbReference type="RuleBase" id="RU366025"/>
    </source>
</evidence>
<dbReference type="PROSITE" id="PS50235">
    <property type="entry name" value="USP_3"/>
    <property type="match status" value="1"/>
</dbReference>
<evidence type="ECO:0000256" key="4">
    <source>
        <dbReference type="ARBA" id="ARBA00022786"/>
    </source>
</evidence>
<dbReference type="InterPro" id="IPR050185">
    <property type="entry name" value="Ub_carboxyl-term_hydrolase"/>
</dbReference>
<comment type="similarity">
    <text evidence="2 7">Belongs to the peptidase C19 family.</text>
</comment>
<dbReference type="InterPro" id="IPR018200">
    <property type="entry name" value="USP_CS"/>
</dbReference>
<protein>
    <recommendedName>
        <fullName evidence="7">Ubiquitin carboxyl-terminal hydrolase</fullName>
        <ecNumber evidence="7">3.4.19.12</ecNumber>
    </recommendedName>
</protein>
<keyword evidence="3 7" id="KW-0645">Protease</keyword>
<accession>A0A9W8I3A6</accession>
<keyword evidence="4 7" id="KW-0833">Ubl conjugation pathway</keyword>
<evidence type="ECO:0000256" key="5">
    <source>
        <dbReference type="ARBA" id="ARBA00022801"/>
    </source>
</evidence>
<dbReference type="InterPro" id="IPR038765">
    <property type="entry name" value="Papain-like_cys_pep_sf"/>
</dbReference>
<dbReference type="CDD" id="cd02674">
    <property type="entry name" value="Peptidase_C19R"/>
    <property type="match status" value="1"/>
</dbReference>
<keyword evidence="5 7" id="KW-0378">Hydrolase</keyword>
<evidence type="ECO:0000256" key="1">
    <source>
        <dbReference type="ARBA" id="ARBA00000707"/>
    </source>
</evidence>
<dbReference type="GO" id="GO:0006508">
    <property type="term" value="P:proteolysis"/>
    <property type="evidence" value="ECO:0007669"/>
    <property type="project" value="UniProtKB-KW"/>
</dbReference>
<keyword evidence="10" id="KW-1185">Reference proteome</keyword>
<comment type="caution">
    <text evidence="9">The sequence shown here is derived from an EMBL/GenBank/DDBJ whole genome shotgun (WGS) entry which is preliminary data.</text>
</comment>
<dbReference type="PANTHER" id="PTHR21646">
    <property type="entry name" value="UBIQUITIN CARBOXYL-TERMINAL HYDROLASE"/>
    <property type="match status" value="1"/>
</dbReference>
<dbReference type="EC" id="3.4.19.12" evidence="7"/>
<keyword evidence="6 7" id="KW-0788">Thiol protease</keyword>
<reference evidence="9" key="1">
    <citation type="submission" date="2022-07" db="EMBL/GenBank/DDBJ databases">
        <title>Phylogenomic reconstructions and comparative analyses of Kickxellomycotina fungi.</title>
        <authorList>
            <person name="Reynolds N.K."/>
            <person name="Stajich J.E."/>
            <person name="Barry K."/>
            <person name="Grigoriev I.V."/>
            <person name="Crous P."/>
            <person name="Smith M.E."/>
        </authorList>
    </citation>
    <scope>NUCLEOTIDE SEQUENCE</scope>
    <source>
        <strain evidence="9">NRRL 1565</strain>
    </source>
</reference>
<dbReference type="InterPro" id="IPR001394">
    <property type="entry name" value="Peptidase_C19_UCH"/>
</dbReference>
<dbReference type="PANTHER" id="PTHR21646:SF95">
    <property type="entry name" value="UBIQUITIN CARBOXYL-TERMINAL HYDROLASE 4-RELATED"/>
    <property type="match status" value="1"/>
</dbReference>
<dbReference type="Pfam" id="PF00443">
    <property type="entry name" value="UCH"/>
    <property type="match status" value="1"/>
</dbReference>
<gene>
    <name evidence="9" type="primary">DOA4_3</name>
    <name evidence="9" type="ORF">H4R20_002011</name>
</gene>
<proteinExistence type="inferred from homology"/>
<dbReference type="SUPFAM" id="SSF54001">
    <property type="entry name" value="Cysteine proteinases"/>
    <property type="match status" value="1"/>
</dbReference>
<dbReference type="GO" id="GO:0016579">
    <property type="term" value="P:protein deubiquitination"/>
    <property type="evidence" value="ECO:0007669"/>
    <property type="project" value="InterPro"/>
</dbReference>
<evidence type="ECO:0000259" key="8">
    <source>
        <dbReference type="PROSITE" id="PS50235"/>
    </source>
</evidence>
<dbReference type="InterPro" id="IPR028889">
    <property type="entry name" value="USP"/>
</dbReference>
<dbReference type="EMBL" id="JANBUO010000271">
    <property type="protein sequence ID" value="KAJ2805640.1"/>
    <property type="molecule type" value="Genomic_DNA"/>
</dbReference>
<dbReference type="Proteomes" id="UP001140094">
    <property type="component" value="Unassembled WGS sequence"/>
</dbReference>
<dbReference type="PROSITE" id="PS00973">
    <property type="entry name" value="USP_2"/>
    <property type="match status" value="1"/>
</dbReference>
<evidence type="ECO:0000256" key="3">
    <source>
        <dbReference type="ARBA" id="ARBA00022670"/>
    </source>
</evidence>
<evidence type="ECO:0000313" key="10">
    <source>
        <dbReference type="Proteomes" id="UP001140094"/>
    </source>
</evidence>
<dbReference type="PROSITE" id="PS00972">
    <property type="entry name" value="USP_1"/>
    <property type="match status" value="1"/>
</dbReference>
<dbReference type="Gene3D" id="3.90.70.10">
    <property type="entry name" value="Cysteine proteinases"/>
    <property type="match status" value="1"/>
</dbReference>
<evidence type="ECO:0000313" key="9">
    <source>
        <dbReference type="EMBL" id="KAJ2805640.1"/>
    </source>
</evidence>